<protein>
    <submittedName>
        <fullName evidence="2">Peptidase inhibitor family I36 protein</fullName>
    </submittedName>
</protein>
<dbReference type="Pfam" id="PF03995">
    <property type="entry name" value="Inhibitor_I36"/>
    <property type="match status" value="1"/>
</dbReference>
<feature type="signal peptide" evidence="1">
    <location>
        <begin position="1"/>
        <end position="26"/>
    </location>
</feature>
<reference evidence="3" key="1">
    <citation type="journal article" date="2019" name="Int. J. Syst. Evol. Microbiol.">
        <title>The Global Catalogue of Microorganisms (GCM) 10K type strain sequencing project: providing services to taxonomists for standard genome sequencing and annotation.</title>
        <authorList>
            <consortium name="The Broad Institute Genomics Platform"/>
            <consortium name="The Broad Institute Genome Sequencing Center for Infectious Disease"/>
            <person name="Wu L."/>
            <person name="Ma J."/>
        </authorList>
    </citation>
    <scope>NUCLEOTIDE SEQUENCE [LARGE SCALE GENOMIC DNA]</scope>
    <source>
        <strain evidence="3">CGMCC 4.7405</strain>
    </source>
</reference>
<dbReference type="EMBL" id="JBHRZI010000027">
    <property type="protein sequence ID" value="MFC3895766.1"/>
    <property type="molecule type" value="Genomic_DNA"/>
</dbReference>
<sequence>MRLGIGVALSVASVAAMAGMAAPASAGVHDCPDWGVACAFMDVNYGGKPIWQESRPGYYSYTGSFQNTTSFINRTGYTVKLIGREEYLGLCFSPGVAVRDLPDNWDDKLRAIEIEPHNYNGCTHWA</sequence>
<dbReference type="Proteomes" id="UP001595690">
    <property type="component" value="Unassembled WGS sequence"/>
</dbReference>
<organism evidence="2 3">
    <name type="scientific">Lentzea rhizosphaerae</name>
    <dbReference type="NCBI Taxonomy" id="2041025"/>
    <lineage>
        <taxon>Bacteria</taxon>
        <taxon>Bacillati</taxon>
        <taxon>Actinomycetota</taxon>
        <taxon>Actinomycetes</taxon>
        <taxon>Pseudonocardiales</taxon>
        <taxon>Pseudonocardiaceae</taxon>
        <taxon>Lentzea</taxon>
    </lineage>
</organism>
<dbReference type="RefSeq" id="WP_382377631.1">
    <property type="nucleotide sequence ID" value="NZ_JBHRZI010000027.1"/>
</dbReference>
<accession>A0ABV8C198</accession>
<evidence type="ECO:0000313" key="3">
    <source>
        <dbReference type="Proteomes" id="UP001595690"/>
    </source>
</evidence>
<evidence type="ECO:0000256" key="1">
    <source>
        <dbReference type="SAM" id="SignalP"/>
    </source>
</evidence>
<name>A0ABV8C198_9PSEU</name>
<feature type="chain" id="PRO_5047224611" evidence="1">
    <location>
        <begin position="27"/>
        <end position="126"/>
    </location>
</feature>
<gene>
    <name evidence="2" type="ORF">ACFOWZ_30175</name>
</gene>
<proteinExistence type="predicted"/>
<keyword evidence="3" id="KW-1185">Reference proteome</keyword>
<keyword evidence="1" id="KW-0732">Signal</keyword>
<evidence type="ECO:0000313" key="2">
    <source>
        <dbReference type="EMBL" id="MFC3895766.1"/>
    </source>
</evidence>
<comment type="caution">
    <text evidence="2">The sequence shown here is derived from an EMBL/GenBank/DDBJ whole genome shotgun (WGS) entry which is preliminary data.</text>
</comment>